<keyword evidence="2" id="KW-0547">Nucleotide-binding</keyword>
<evidence type="ECO:0000313" key="2">
    <source>
        <dbReference type="EMBL" id="MBF4554078.1"/>
    </source>
</evidence>
<feature type="domain" description="Helicase XPB/Ssl2 N-terminal" evidence="1">
    <location>
        <begin position="523"/>
        <end position="617"/>
    </location>
</feature>
<dbReference type="Proteomes" id="UP000635902">
    <property type="component" value="Unassembled WGS sequence"/>
</dbReference>
<evidence type="ECO:0000313" key="3">
    <source>
        <dbReference type="Proteomes" id="UP000635902"/>
    </source>
</evidence>
<organism evidence="2 3">
    <name type="scientific">Corynebacterium suicordis DSM 45110</name>
    <dbReference type="NCBI Taxonomy" id="1121369"/>
    <lineage>
        <taxon>Bacteria</taxon>
        <taxon>Bacillati</taxon>
        <taxon>Actinomycetota</taxon>
        <taxon>Actinomycetes</taxon>
        <taxon>Mycobacteriales</taxon>
        <taxon>Corynebacteriaceae</taxon>
        <taxon>Corynebacterium</taxon>
    </lineage>
</organism>
<dbReference type="EMBL" id="JADKMY010000002">
    <property type="protein sequence ID" value="MBF4554078.1"/>
    <property type="molecule type" value="Genomic_DNA"/>
</dbReference>
<proteinExistence type="predicted"/>
<dbReference type="InterPro" id="IPR032830">
    <property type="entry name" value="XPB/Ssl2_N"/>
</dbReference>
<dbReference type="RefSeq" id="WP_194556944.1">
    <property type="nucleotide sequence ID" value="NZ_JADKMY010000002.1"/>
</dbReference>
<dbReference type="GO" id="GO:0004386">
    <property type="term" value="F:helicase activity"/>
    <property type="evidence" value="ECO:0007669"/>
    <property type="project" value="UniProtKB-KW"/>
</dbReference>
<protein>
    <submittedName>
        <fullName evidence="2">Helicase-associated domain-containing protein</fullName>
    </submittedName>
</protein>
<sequence>MTAHSETPEQSPAHPLTYPQWLARHSDEDIAQLLRTTRAQGVSWTNEPLPGTPAEPSLRHLTALQLAILHAAVELDAAFHPVSLPDLRATLTELFDISGTPATARPSTEDVSENILQLTHLGLLFAPELSLTSADLDPEAQLKIPAHLPALFDPTTDQLWRLADCHRCPIPTDELPGTVEGLPPRQRRLLGTLSMAGGVGHSATLRPDADPEAPLPTMVRLGVLDQLDDSTARLSGRVATYLRGGLIAPAGGSFPSFVADATLPPSTFSPTLKADSAGSATAVQTIQELSALIHDIGAHPIQPLTNGGLGTRELGKVARRLDFAPELVLQRLTELHLCNLLAREFPEPPPRENAGQTQWSITELALDFLEAPLATQWAILLLGWAGSPYQTWRAREEESRPLEPQLNAPIAKELRAFFPGAFTAPNSAGFLWAARPALAAETTHVAWTHLVQEATQLGLLATDSSARSANPAPSGTSALRALSEVLVDRREKIAADQALSFAEVLGELAEKLQALLPDPVDMLIVQGDHTIMAPGILRSEDHQMLARFADAESTGMASVWRVSKSSVHRALSHGDSASSILVFLSRLTPGGEAGVPQSLRYLLEDADRALAEGTVALSQQAHAIAHRVPTPQRHTLETTHDYEAGDSRELAEAVESFRRTLQSESIQALDGSTSTANTRTVRTSREIMSELRRAYSAGTKVRLHYVDHAGARARDWISIVMMSPSTISAVVEDSGDNLVVQPHRVAALEVPI</sequence>
<comment type="caution">
    <text evidence="2">The sequence shown here is derived from an EMBL/GenBank/DDBJ whole genome shotgun (WGS) entry which is preliminary data.</text>
</comment>
<accession>A0ABR9ZMC5</accession>
<evidence type="ECO:0000259" key="1">
    <source>
        <dbReference type="Pfam" id="PF13625"/>
    </source>
</evidence>
<keyword evidence="2" id="KW-0067">ATP-binding</keyword>
<reference evidence="2 3" key="1">
    <citation type="submission" date="2020-10" db="EMBL/GenBank/DDBJ databases">
        <title>Novel species in genus Corynebacterium.</title>
        <authorList>
            <person name="Zhang G."/>
        </authorList>
    </citation>
    <scope>NUCLEOTIDE SEQUENCE [LARGE SCALE GENOMIC DNA]</scope>
    <source>
        <strain evidence="2 3">DSM 45110</strain>
    </source>
</reference>
<keyword evidence="2" id="KW-0347">Helicase</keyword>
<dbReference type="Pfam" id="PF13625">
    <property type="entry name" value="Helicase_C_3"/>
    <property type="match status" value="1"/>
</dbReference>
<keyword evidence="2" id="KW-0378">Hydrolase</keyword>
<keyword evidence="3" id="KW-1185">Reference proteome</keyword>
<gene>
    <name evidence="2" type="ORF">IRY30_08340</name>
</gene>
<name>A0ABR9ZMC5_9CORY</name>